<dbReference type="GO" id="GO:0003677">
    <property type="term" value="F:DNA binding"/>
    <property type="evidence" value="ECO:0007669"/>
    <property type="project" value="InterPro"/>
</dbReference>
<evidence type="ECO:0000256" key="5">
    <source>
        <dbReference type="SAM" id="MobiDB-lite"/>
    </source>
</evidence>
<dbReference type="GO" id="GO:0005524">
    <property type="term" value="F:ATP binding"/>
    <property type="evidence" value="ECO:0007669"/>
    <property type="project" value="UniProtKB-KW"/>
</dbReference>
<dbReference type="KEGG" id="nga:Ngar_c19350"/>
<proteinExistence type="predicted"/>
<evidence type="ECO:0000256" key="2">
    <source>
        <dbReference type="ARBA" id="ARBA00022801"/>
    </source>
</evidence>
<keyword evidence="2" id="KW-0378">Hydrolase</keyword>
<evidence type="ECO:0000256" key="4">
    <source>
        <dbReference type="ARBA" id="ARBA00022840"/>
    </source>
</evidence>
<dbReference type="InterPro" id="IPR027417">
    <property type="entry name" value="P-loop_NTPase"/>
</dbReference>
<protein>
    <submittedName>
        <fullName evidence="7">Putative repair helicase</fullName>
    </submittedName>
</protein>
<evidence type="ECO:0000256" key="3">
    <source>
        <dbReference type="ARBA" id="ARBA00022806"/>
    </source>
</evidence>
<dbReference type="InParanoid" id="K0IKE3"/>
<dbReference type="EMBL" id="CP002408">
    <property type="protein sequence ID" value="AFU58867.1"/>
    <property type="molecule type" value="Genomic_DNA"/>
</dbReference>
<feature type="compositionally biased region" description="Basic and acidic residues" evidence="5">
    <location>
        <begin position="36"/>
        <end position="51"/>
    </location>
</feature>
<dbReference type="InterPro" id="IPR014001">
    <property type="entry name" value="Helicase_ATP-bd"/>
</dbReference>
<dbReference type="GO" id="GO:0004386">
    <property type="term" value="F:helicase activity"/>
    <property type="evidence" value="ECO:0007669"/>
    <property type="project" value="UniProtKB-KW"/>
</dbReference>
<feature type="region of interest" description="Disordered" evidence="5">
    <location>
        <begin position="34"/>
        <end position="55"/>
    </location>
</feature>
<dbReference type="InterPro" id="IPR050615">
    <property type="entry name" value="ATP-dep_DNA_Helicase"/>
</dbReference>
<keyword evidence="4" id="KW-0067">ATP-binding</keyword>
<reference evidence="7 8" key="1">
    <citation type="journal article" date="2012" name="Environ. Microbiol.">
        <title>The genome of the ammonia-oxidizing Candidatus Nitrososphaera gargensis: insights into metabolic versatility and environmental adaptations.</title>
        <authorList>
            <person name="Spang A."/>
            <person name="Poehlein A."/>
            <person name="Offre P."/>
            <person name="Zumbragel S."/>
            <person name="Haider S."/>
            <person name="Rychlik N."/>
            <person name="Nowka B."/>
            <person name="Schmeisser C."/>
            <person name="Lebedeva E.V."/>
            <person name="Rattei T."/>
            <person name="Bohm C."/>
            <person name="Schmid M."/>
            <person name="Galushko A."/>
            <person name="Hatzenpichler R."/>
            <person name="Weinmaier T."/>
            <person name="Daniel R."/>
            <person name="Schleper C."/>
            <person name="Spieck E."/>
            <person name="Streit W."/>
            <person name="Wagner M."/>
        </authorList>
    </citation>
    <scope>NUCLEOTIDE SEQUENCE [LARGE SCALE GENOMIC DNA]</scope>
    <source>
        <strain evidence="8">Ga9.2</strain>
    </source>
</reference>
<gene>
    <name evidence="7" type="ordered locus">Ngar_c19350</name>
</gene>
<dbReference type="HOGENOM" id="CLU_1025332_0_0_2"/>
<accession>K0IKE3</accession>
<evidence type="ECO:0000313" key="7">
    <source>
        <dbReference type="EMBL" id="AFU58867.1"/>
    </source>
</evidence>
<dbReference type="InterPro" id="IPR006935">
    <property type="entry name" value="Helicase/UvrB_N"/>
</dbReference>
<keyword evidence="8" id="KW-1185">Reference proteome</keyword>
<name>K0IKE3_NITGG</name>
<dbReference type="PANTHER" id="PTHR11274:SF0">
    <property type="entry name" value="GENERAL TRANSCRIPTION AND DNA REPAIR FACTOR IIH HELICASE SUBUNIT XPB"/>
    <property type="match status" value="1"/>
</dbReference>
<organism evidence="7 8">
    <name type="scientific">Nitrososphaera gargensis (strain Ga9.2)</name>
    <dbReference type="NCBI Taxonomy" id="1237085"/>
    <lineage>
        <taxon>Archaea</taxon>
        <taxon>Nitrososphaerota</taxon>
        <taxon>Nitrososphaeria</taxon>
        <taxon>Nitrososphaerales</taxon>
        <taxon>Nitrososphaeraceae</taxon>
        <taxon>Nitrososphaera</taxon>
    </lineage>
</organism>
<dbReference type="PROSITE" id="PS51192">
    <property type="entry name" value="HELICASE_ATP_BIND_1"/>
    <property type="match status" value="1"/>
</dbReference>
<sequence>MKAWLHEEKRSGLEPRQHIIFTSAFELLACSSSQQKNHEPARRSPADDDYNHYSPPNMNFETNHHHRPPAITDLSFSFALKPDQVKAVETWISNQCRGSVIYGSGIGKTEIAFECARRLAVLDRANRRRFNVLLLVPRKVLVQQNYDRLVRYKVSPERLGRYFGEEKQINEITIATYHSALANPGIVRRADRVIFDEVHLARGAFGRIIFDSIISENHGKALLGLTATIDKNDPRNVAIIGLLPPVRKYLIKMRFLTKDWQGQSYFPSMYR</sequence>
<dbReference type="Gene3D" id="3.40.50.300">
    <property type="entry name" value="P-loop containing nucleotide triphosphate hydrolases"/>
    <property type="match status" value="1"/>
</dbReference>
<dbReference type="Pfam" id="PF04851">
    <property type="entry name" value="ResIII"/>
    <property type="match status" value="1"/>
</dbReference>
<keyword evidence="3 7" id="KW-0347">Helicase</keyword>
<feature type="domain" description="Helicase ATP-binding" evidence="6">
    <location>
        <begin position="89"/>
        <end position="247"/>
    </location>
</feature>
<evidence type="ECO:0000259" key="6">
    <source>
        <dbReference type="PROSITE" id="PS51192"/>
    </source>
</evidence>
<evidence type="ECO:0000313" key="8">
    <source>
        <dbReference type="Proteomes" id="UP000008037"/>
    </source>
</evidence>
<dbReference type="GO" id="GO:0016787">
    <property type="term" value="F:hydrolase activity"/>
    <property type="evidence" value="ECO:0007669"/>
    <property type="project" value="UniProtKB-KW"/>
</dbReference>
<dbReference type="Proteomes" id="UP000008037">
    <property type="component" value="Chromosome"/>
</dbReference>
<dbReference type="GO" id="GO:0140097">
    <property type="term" value="F:catalytic activity, acting on DNA"/>
    <property type="evidence" value="ECO:0007669"/>
    <property type="project" value="UniProtKB-ARBA"/>
</dbReference>
<dbReference type="SMART" id="SM00487">
    <property type="entry name" value="DEXDc"/>
    <property type="match status" value="1"/>
</dbReference>
<evidence type="ECO:0000256" key="1">
    <source>
        <dbReference type="ARBA" id="ARBA00022741"/>
    </source>
</evidence>
<dbReference type="SUPFAM" id="SSF52540">
    <property type="entry name" value="P-loop containing nucleoside triphosphate hydrolases"/>
    <property type="match status" value="1"/>
</dbReference>
<keyword evidence="1" id="KW-0547">Nucleotide-binding</keyword>
<dbReference type="BioCyc" id="CNIT1237085:G1324-1933-MONOMER"/>
<dbReference type="AlphaFoldDB" id="K0IKE3"/>
<dbReference type="PANTHER" id="PTHR11274">
    <property type="entry name" value="RAD25/XP-B DNA REPAIR HELICASE"/>
    <property type="match status" value="1"/>
</dbReference>
<dbReference type="STRING" id="1237085.Ngar_c19350"/>